<proteinExistence type="predicted"/>
<accession>A0ABS7YU92</accession>
<reference evidence="4" key="1">
    <citation type="submission" date="2023-07" db="EMBL/GenBank/DDBJ databases">
        <title>Molecular identification of indigenous halophilic bacteria isolated from red sea cost, biodegradation of synthetic dyes and assessment of degraded metabolite toxicity.</title>
        <authorList>
            <person name="Chaieb K."/>
            <person name="Altayb H.N."/>
        </authorList>
    </citation>
    <scope>NUCLEOTIDE SEQUENCE [LARGE SCALE GENOMIC DNA]</scope>
    <source>
        <strain evidence="4">K20</strain>
    </source>
</reference>
<keyword evidence="1" id="KW-0472">Membrane</keyword>
<feature type="transmembrane region" description="Helical" evidence="1">
    <location>
        <begin position="72"/>
        <end position="91"/>
    </location>
</feature>
<dbReference type="RefSeq" id="WP_225251564.1">
    <property type="nucleotide sequence ID" value="NZ_JAIWIU010000139.1"/>
</dbReference>
<comment type="caution">
    <text evidence="3">The sequence shown here is derived from an EMBL/GenBank/DDBJ whole genome shotgun (WGS) entry which is preliminary data.</text>
</comment>
<name>A0ABS7YU92_9VIBR</name>
<organism evidence="3 4">
    <name type="scientific">Vibrio tritonius</name>
    <dbReference type="NCBI Taxonomy" id="1435069"/>
    <lineage>
        <taxon>Bacteria</taxon>
        <taxon>Pseudomonadati</taxon>
        <taxon>Pseudomonadota</taxon>
        <taxon>Gammaproteobacteria</taxon>
        <taxon>Vibrionales</taxon>
        <taxon>Vibrionaceae</taxon>
        <taxon>Vibrio</taxon>
    </lineage>
</organism>
<dbReference type="Proteomes" id="UP001199044">
    <property type="component" value="Unassembled WGS sequence"/>
</dbReference>
<protein>
    <submittedName>
        <fullName evidence="3">VanZ family protein</fullName>
    </submittedName>
</protein>
<evidence type="ECO:0000313" key="3">
    <source>
        <dbReference type="EMBL" id="MCA2018004.1"/>
    </source>
</evidence>
<feature type="transmembrane region" description="Helical" evidence="1">
    <location>
        <begin position="103"/>
        <end position="121"/>
    </location>
</feature>
<dbReference type="Pfam" id="PF04892">
    <property type="entry name" value="VanZ"/>
    <property type="match status" value="1"/>
</dbReference>
<evidence type="ECO:0000256" key="1">
    <source>
        <dbReference type="SAM" id="Phobius"/>
    </source>
</evidence>
<evidence type="ECO:0000313" key="4">
    <source>
        <dbReference type="Proteomes" id="UP001199044"/>
    </source>
</evidence>
<gene>
    <name evidence="3" type="ORF">LDJ79_17925</name>
</gene>
<keyword evidence="4" id="KW-1185">Reference proteome</keyword>
<dbReference type="EMBL" id="JAIWIU010000139">
    <property type="protein sequence ID" value="MCA2018004.1"/>
    <property type="molecule type" value="Genomic_DNA"/>
</dbReference>
<evidence type="ECO:0000259" key="2">
    <source>
        <dbReference type="Pfam" id="PF04892"/>
    </source>
</evidence>
<dbReference type="NCBIfam" id="NF037970">
    <property type="entry name" value="vanZ_1"/>
    <property type="match status" value="1"/>
</dbReference>
<keyword evidence="1" id="KW-1133">Transmembrane helix</keyword>
<keyword evidence="1" id="KW-0812">Transmembrane</keyword>
<feature type="domain" description="VanZ-like" evidence="2">
    <location>
        <begin position="42"/>
        <end position="118"/>
    </location>
</feature>
<sequence>MQQRVKKVALVGYTALIGYVSLAKDSSPNRVLPDLNSYGVTDLDKMAHLGAYTLFAVIAILALGLKSLKSIAICAAIIAVYSGVLEGLQTFVPLRETSWLDFFANNIGIILGSLLMQWWLYSPKAERNKWRK</sequence>
<dbReference type="InterPro" id="IPR006976">
    <property type="entry name" value="VanZ-like"/>
</dbReference>
<feature type="transmembrane region" description="Helical" evidence="1">
    <location>
        <begin position="47"/>
        <end position="65"/>
    </location>
</feature>